<dbReference type="InterPro" id="IPR002110">
    <property type="entry name" value="Ankyrin_rpt"/>
</dbReference>
<dbReference type="AlphaFoldDB" id="A0A0G4GWH4"/>
<keyword evidence="2 3" id="KW-0040">ANK repeat</keyword>
<evidence type="ECO:0000256" key="3">
    <source>
        <dbReference type="PROSITE-ProRule" id="PRU00023"/>
    </source>
</evidence>
<name>A0A0G4GWH4_VITBC</name>
<dbReference type="Gene3D" id="1.25.40.20">
    <property type="entry name" value="Ankyrin repeat-containing domain"/>
    <property type="match status" value="5"/>
</dbReference>
<evidence type="ECO:0000313" key="5">
    <source>
        <dbReference type="Proteomes" id="UP000041254"/>
    </source>
</evidence>
<accession>A0A0G4GWH4</accession>
<evidence type="ECO:0000256" key="2">
    <source>
        <dbReference type="ARBA" id="ARBA00023043"/>
    </source>
</evidence>
<dbReference type="PANTHER" id="PTHR24171">
    <property type="entry name" value="ANKYRIN REPEAT DOMAIN-CONTAINING PROTEIN 39-RELATED"/>
    <property type="match status" value="1"/>
</dbReference>
<proteinExistence type="predicted"/>
<evidence type="ECO:0000256" key="1">
    <source>
        <dbReference type="ARBA" id="ARBA00022737"/>
    </source>
</evidence>
<feature type="repeat" description="ANK" evidence="3">
    <location>
        <begin position="361"/>
        <end position="393"/>
    </location>
</feature>
<feature type="repeat" description="ANK" evidence="3">
    <location>
        <begin position="283"/>
        <end position="306"/>
    </location>
</feature>
<dbReference type="PhylomeDB" id="A0A0G4GWH4"/>
<dbReference type="STRING" id="1169540.A0A0G4GWH4"/>
<reference evidence="4 5" key="1">
    <citation type="submission" date="2014-11" db="EMBL/GenBank/DDBJ databases">
        <authorList>
            <person name="Zhu J."/>
            <person name="Qi W."/>
            <person name="Song R."/>
        </authorList>
    </citation>
    <scope>NUCLEOTIDE SEQUENCE [LARGE SCALE GENOMIC DNA]</scope>
</reference>
<sequence length="643" mass="69812">MEIRCCLTLIFPLFYAASCFGAVQMALISRTKRHALGPSRSSHAFLPPHAPATRRRKSVRTIRVVAAAHAHAPPHTHSRIREYLEHQGGFHISHGAAMTTDEARKVASLIHQLQLDPARVAAMDPTLARAVADRLSEWIRTRQAADATELPAIQRYALAHEFVNVGRLLLRDDITVTIDDTDSTGQTALHKASERGLLEVVRFLLDHNADPILTDASGSTPLHLAALHGHTKICVALTDHISKIDIEERTDAAWQEMAARGETGTDLTQLLSRQTGVFARDKSLNTPLHLACAKGHLETVEWLLDNTEGSQSSSGLPALTNLRNAAGESCLHLAARAGRRGRKVVDLLIRRGADLESRDKKGKTPLQAAVEEGSTAGVSLLIEAGADIHTRDNAGWSLLHSAATPKGRREIIQIIARCEALAGGVKRPMAGASLDCRSRIGDYRHGWSTPLHVAAACGNAEVADALVECDRGSVWALDALGETPLHNAASKNHLAICARLIEAGGEALIEVRGLRNETALDSAMRKGHESVAYFLETGSMPPSVESHHAPGESPSEAVLLMQLEDALDDVDEEAMITEGSVPEEYQRLMDTDNDDFPDPEADMTAAFLDPFAFFAVDTAYTEDTKTRKAKADARPHRTHRHTH</sequence>
<dbReference type="InterPro" id="IPR036770">
    <property type="entry name" value="Ankyrin_rpt-contain_sf"/>
</dbReference>
<feature type="repeat" description="ANK" evidence="3">
    <location>
        <begin position="480"/>
        <end position="512"/>
    </location>
</feature>
<dbReference type="OrthoDB" id="430364at2759"/>
<dbReference type="VEuPathDB" id="CryptoDB:Vbra_18933"/>
<dbReference type="PROSITE" id="PS50088">
    <property type="entry name" value="ANK_REPEAT"/>
    <property type="match status" value="6"/>
</dbReference>
<keyword evidence="5" id="KW-1185">Reference proteome</keyword>
<feature type="repeat" description="ANK" evidence="3">
    <location>
        <begin position="326"/>
        <end position="360"/>
    </location>
</feature>
<evidence type="ECO:0000313" key="4">
    <source>
        <dbReference type="EMBL" id="CEM35358.1"/>
    </source>
</evidence>
<dbReference type="Pfam" id="PF00023">
    <property type="entry name" value="Ank"/>
    <property type="match status" value="1"/>
</dbReference>
<dbReference type="InParanoid" id="A0A0G4GWH4"/>
<feature type="repeat" description="ANK" evidence="3">
    <location>
        <begin position="184"/>
        <end position="216"/>
    </location>
</feature>
<dbReference type="PROSITE" id="PS50297">
    <property type="entry name" value="ANK_REP_REGION"/>
    <property type="match status" value="6"/>
</dbReference>
<protein>
    <submittedName>
        <fullName evidence="4">Uncharacterized protein</fullName>
    </submittedName>
</protein>
<keyword evidence="1" id="KW-0677">Repeat</keyword>
<organism evidence="4 5">
    <name type="scientific">Vitrella brassicaformis (strain CCMP3155)</name>
    <dbReference type="NCBI Taxonomy" id="1169540"/>
    <lineage>
        <taxon>Eukaryota</taxon>
        <taxon>Sar</taxon>
        <taxon>Alveolata</taxon>
        <taxon>Colpodellida</taxon>
        <taxon>Vitrellaceae</taxon>
        <taxon>Vitrella</taxon>
    </lineage>
</organism>
<dbReference type="Pfam" id="PF12796">
    <property type="entry name" value="Ank_2"/>
    <property type="match status" value="3"/>
</dbReference>
<dbReference type="SMART" id="SM00248">
    <property type="entry name" value="ANK"/>
    <property type="match status" value="8"/>
</dbReference>
<dbReference type="Proteomes" id="UP000041254">
    <property type="component" value="Unassembled WGS sequence"/>
</dbReference>
<gene>
    <name evidence="4" type="ORF">Vbra_18933</name>
</gene>
<dbReference type="PANTHER" id="PTHR24171:SF10">
    <property type="entry name" value="ANKYRIN REPEAT DOMAIN-CONTAINING PROTEIN 29-LIKE"/>
    <property type="match status" value="1"/>
</dbReference>
<dbReference type="EMBL" id="CDMY01000850">
    <property type="protein sequence ID" value="CEM35358.1"/>
    <property type="molecule type" value="Genomic_DNA"/>
</dbReference>
<feature type="repeat" description="ANK" evidence="3">
    <location>
        <begin position="217"/>
        <end position="249"/>
    </location>
</feature>
<dbReference type="PRINTS" id="PR01415">
    <property type="entry name" value="ANKYRIN"/>
</dbReference>
<dbReference type="SUPFAM" id="SSF48403">
    <property type="entry name" value="Ankyrin repeat"/>
    <property type="match status" value="1"/>
</dbReference>